<dbReference type="AlphaFoldDB" id="S3D6L7"/>
<feature type="compositionally biased region" description="Basic and acidic residues" evidence="1">
    <location>
        <begin position="7"/>
        <end position="19"/>
    </location>
</feature>
<evidence type="ECO:0000313" key="3">
    <source>
        <dbReference type="Proteomes" id="UP000016922"/>
    </source>
</evidence>
<feature type="compositionally biased region" description="Polar residues" evidence="1">
    <location>
        <begin position="24"/>
        <end position="62"/>
    </location>
</feature>
<evidence type="ECO:0000313" key="2">
    <source>
        <dbReference type="EMBL" id="EPE33400.1"/>
    </source>
</evidence>
<reference evidence="2 3" key="1">
    <citation type="journal article" date="2013" name="BMC Genomics">
        <title>Genomics-driven discovery of the pneumocandin biosynthetic gene cluster in the fungus Glarea lozoyensis.</title>
        <authorList>
            <person name="Chen L."/>
            <person name="Yue Q."/>
            <person name="Zhang X."/>
            <person name="Xiang M."/>
            <person name="Wang C."/>
            <person name="Li S."/>
            <person name="Che Y."/>
            <person name="Ortiz-Lopez F.J."/>
            <person name="Bills G.F."/>
            <person name="Liu X."/>
            <person name="An Z."/>
        </authorList>
    </citation>
    <scope>NUCLEOTIDE SEQUENCE [LARGE SCALE GENOMIC DNA]</scope>
    <source>
        <strain evidence="3">ATCC 20868 / MF5171</strain>
    </source>
</reference>
<protein>
    <submittedName>
        <fullName evidence="2">Uncharacterized protein</fullName>
    </submittedName>
</protein>
<dbReference type="OrthoDB" id="3545930at2759"/>
<dbReference type="RefSeq" id="XP_008080017.1">
    <property type="nucleotide sequence ID" value="XM_008081826.1"/>
</dbReference>
<feature type="compositionally biased region" description="Low complexity" evidence="1">
    <location>
        <begin position="99"/>
        <end position="114"/>
    </location>
</feature>
<feature type="compositionally biased region" description="Polar residues" evidence="1">
    <location>
        <begin position="70"/>
        <end position="91"/>
    </location>
</feature>
<dbReference type="HOGENOM" id="CLU_639427_0_0_1"/>
<feature type="compositionally biased region" description="Polar residues" evidence="1">
    <location>
        <begin position="203"/>
        <end position="213"/>
    </location>
</feature>
<dbReference type="KEGG" id="glz:GLAREA_06413"/>
<accession>S3D6L7</accession>
<feature type="compositionally biased region" description="Pro residues" evidence="1">
    <location>
        <begin position="139"/>
        <end position="155"/>
    </location>
</feature>
<dbReference type="eggNOG" id="ENOG502TD1W">
    <property type="taxonomic scope" value="Eukaryota"/>
</dbReference>
<gene>
    <name evidence="2" type="ORF">GLAREA_06413</name>
</gene>
<dbReference type="Proteomes" id="UP000016922">
    <property type="component" value="Unassembled WGS sequence"/>
</dbReference>
<feature type="region of interest" description="Disordered" evidence="1">
    <location>
        <begin position="194"/>
        <end position="227"/>
    </location>
</feature>
<feature type="region of interest" description="Disordered" evidence="1">
    <location>
        <begin position="1"/>
        <end position="161"/>
    </location>
</feature>
<sequence length="429" mass="46287">MSTDSNKINKETGLKKFLLDPKSGVNSVRTYLSDSIAPEQSNEQNTKFGPQTNNWNQGQIADNSGHLGPNMNNGQAPLNQSFGTPRPTSAASYHPDQLAQHPQQQHNQNYQAYPSKPEDRSASSKIGNFVSNILDFPSQPEPSNPVSPPMAPTPVHPAGQFLPPFAQQEQAPYPAPSHSVLYPSTSSLSQHFAGASIGGGSVDMNQQNNQGQSLAPPPEDMNSATGPVPAPRLYHRMILEFETLKNIFYAARIQTYHHDLIPVVAKLKALAREIWNLRYVRSSEFNYPEAAHQPIIIFWKEQFEQWSDTLEDMHDPILVQRLAQVDAENDYPRLAGLAMTFAAPVATYAQPVNAIAPVAGAVAPVAAAVEPAAAAAPVKKTVKKAVAPAADGEAAPVVKKKVVKKAAAVDGEAAPVKKKVVKKKVAAAE</sequence>
<proteinExistence type="predicted"/>
<keyword evidence="3" id="KW-1185">Reference proteome</keyword>
<evidence type="ECO:0000256" key="1">
    <source>
        <dbReference type="SAM" id="MobiDB-lite"/>
    </source>
</evidence>
<dbReference type="EMBL" id="KE145358">
    <property type="protein sequence ID" value="EPE33400.1"/>
    <property type="molecule type" value="Genomic_DNA"/>
</dbReference>
<name>S3D6L7_GLAL2</name>
<dbReference type="GeneID" id="19465466"/>
<organism evidence="2 3">
    <name type="scientific">Glarea lozoyensis (strain ATCC 20868 / MF5171)</name>
    <dbReference type="NCBI Taxonomy" id="1116229"/>
    <lineage>
        <taxon>Eukaryota</taxon>
        <taxon>Fungi</taxon>
        <taxon>Dikarya</taxon>
        <taxon>Ascomycota</taxon>
        <taxon>Pezizomycotina</taxon>
        <taxon>Leotiomycetes</taxon>
        <taxon>Helotiales</taxon>
        <taxon>Helotiaceae</taxon>
        <taxon>Glarea</taxon>
    </lineage>
</organism>